<dbReference type="PANTHER" id="PTHR43689:SF8">
    <property type="entry name" value="ALPHA_BETA-HYDROLASES SUPERFAMILY PROTEIN"/>
    <property type="match status" value="1"/>
</dbReference>
<comment type="caution">
    <text evidence="2">The sequence shown here is derived from an EMBL/GenBank/DDBJ whole genome shotgun (WGS) entry which is preliminary data.</text>
</comment>
<dbReference type="GO" id="GO:0016787">
    <property type="term" value="F:hydrolase activity"/>
    <property type="evidence" value="ECO:0007669"/>
    <property type="project" value="UniProtKB-KW"/>
</dbReference>
<dbReference type="EMBL" id="BAAAZP010000192">
    <property type="protein sequence ID" value="GAA3707644.1"/>
    <property type="molecule type" value="Genomic_DNA"/>
</dbReference>
<proteinExistence type="predicted"/>
<dbReference type="PRINTS" id="PR00111">
    <property type="entry name" value="ABHYDROLASE"/>
</dbReference>
<feature type="domain" description="AB hydrolase-1" evidence="1">
    <location>
        <begin position="34"/>
        <end position="272"/>
    </location>
</feature>
<dbReference type="SUPFAM" id="SSF53474">
    <property type="entry name" value="alpha/beta-Hydrolases"/>
    <property type="match status" value="1"/>
</dbReference>
<dbReference type="Gene3D" id="3.40.50.1820">
    <property type="entry name" value="alpha/beta hydrolase"/>
    <property type="match status" value="1"/>
</dbReference>
<dbReference type="Pfam" id="PF00561">
    <property type="entry name" value="Abhydrolase_1"/>
    <property type="match status" value="1"/>
</dbReference>
<name>A0ABP7DNF6_9ACTN</name>
<dbReference type="PANTHER" id="PTHR43689">
    <property type="entry name" value="HYDROLASE"/>
    <property type="match status" value="1"/>
</dbReference>
<organism evidence="2 3">
    <name type="scientific">Nonomuraea antimicrobica</name>
    <dbReference type="NCBI Taxonomy" id="561173"/>
    <lineage>
        <taxon>Bacteria</taxon>
        <taxon>Bacillati</taxon>
        <taxon>Actinomycetota</taxon>
        <taxon>Actinomycetes</taxon>
        <taxon>Streptosporangiales</taxon>
        <taxon>Streptosporangiaceae</taxon>
        <taxon>Nonomuraea</taxon>
    </lineage>
</organism>
<dbReference type="PRINTS" id="PR00412">
    <property type="entry name" value="EPOXHYDRLASE"/>
</dbReference>
<gene>
    <name evidence="2" type="ORF">GCM10022224_086520</name>
</gene>
<dbReference type="RefSeq" id="WP_344892606.1">
    <property type="nucleotide sequence ID" value="NZ_BAAAZP010000192.1"/>
</dbReference>
<evidence type="ECO:0000313" key="2">
    <source>
        <dbReference type="EMBL" id="GAA3707644.1"/>
    </source>
</evidence>
<dbReference type="InterPro" id="IPR000073">
    <property type="entry name" value="AB_hydrolase_1"/>
</dbReference>
<reference evidence="3" key="1">
    <citation type="journal article" date="2019" name="Int. J. Syst. Evol. Microbiol.">
        <title>The Global Catalogue of Microorganisms (GCM) 10K type strain sequencing project: providing services to taxonomists for standard genome sequencing and annotation.</title>
        <authorList>
            <consortium name="The Broad Institute Genomics Platform"/>
            <consortium name="The Broad Institute Genome Sequencing Center for Infectious Disease"/>
            <person name="Wu L."/>
            <person name="Ma J."/>
        </authorList>
    </citation>
    <scope>NUCLEOTIDE SEQUENCE [LARGE SCALE GENOMIC DNA]</scope>
    <source>
        <strain evidence="3">JCM 16904</strain>
    </source>
</reference>
<sequence length="298" mass="31915">MTDGPPPPEGLRSTYLVCPEGRLHVHSAGNPAAPPVLLLSGAGVDNALLSWRHLIPVLADTHHVLALDWPKQGRSRPWRGKADHERMLRCVVDVLDHFGLRSAALVGLSQGGALALATAIRHPGRVDRLVALAPAGILSFPPVVHQALWLTARVSLLNRTLPGAMLRTRPRVAAFTRKALFAGPVPDFEDVVDEILEEVREAGAGSSDWQNASIGPLRMRVDLRPRLGEIACPTLLIQGDRDVGVPPATTRAAAALIPDCRLELLKGVGHWSNRQCPDRVNALIAGFLGGMDGDDPLG</sequence>
<accession>A0ABP7DNF6</accession>
<keyword evidence="3" id="KW-1185">Reference proteome</keyword>
<keyword evidence="2" id="KW-0378">Hydrolase</keyword>
<dbReference type="InterPro" id="IPR000639">
    <property type="entry name" value="Epox_hydrolase-like"/>
</dbReference>
<evidence type="ECO:0000259" key="1">
    <source>
        <dbReference type="Pfam" id="PF00561"/>
    </source>
</evidence>
<protein>
    <submittedName>
        <fullName evidence="2">Alpha/beta hydrolase</fullName>
    </submittedName>
</protein>
<dbReference type="Proteomes" id="UP001500902">
    <property type="component" value="Unassembled WGS sequence"/>
</dbReference>
<evidence type="ECO:0000313" key="3">
    <source>
        <dbReference type="Proteomes" id="UP001500902"/>
    </source>
</evidence>
<dbReference type="InterPro" id="IPR029058">
    <property type="entry name" value="AB_hydrolase_fold"/>
</dbReference>